<dbReference type="Pfam" id="PF05524">
    <property type="entry name" value="PEP-utilisers_N"/>
    <property type="match status" value="1"/>
</dbReference>
<evidence type="ECO:0000256" key="8">
    <source>
        <dbReference type="ARBA" id="ARBA00022679"/>
    </source>
</evidence>
<gene>
    <name evidence="16" type="primary">dhaM</name>
    <name evidence="16" type="ORF">ABLG96_07825</name>
</gene>
<reference evidence="16" key="1">
    <citation type="submission" date="2024-05" db="EMBL/GenBank/DDBJ databases">
        <authorList>
            <person name="Cai S.Y."/>
            <person name="Jin L.M."/>
            <person name="Li H.R."/>
        </authorList>
    </citation>
    <scope>NUCLEOTIDE SEQUENCE</scope>
    <source>
        <strain evidence="16">A5-74</strain>
    </source>
</reference>
<evidence type="ECO:0000256" key="10">
    <source>
        <dbReference type="ARBA" id="ARBA00022777"/>
    </source>
</evidence>
<dbReference type="GO" id="GO:0009401">
    <property type="term" value="P:phosphoenolpyruvate-dependent sugar phosphotransferase system"/>
    <property type="evidence" value="ECO:0007669"/>
    <property type="project" value="InterPro"/>
</dbReference>
<keyword evidence="9" id="KW-0479">Metal-binding</keyword>
<dbReference type="Gene3D" id="3.20.20.60">
    <property type="entry name" value="Phosphoenolpyruvate-binding domains"/>
    <property type="match status" value="1"/>
</dbReference>
<dbReference type="PANTHER" id="PTHR46244">
    <property type="entry name" value="PHOSPHOENOLPYRUVATE-PROTEIN PHOSPHOTRANSFERASE"/>
    <property type="match status" value="1"/>
</dbReference>
<dbReference type="PRINTS" id="PR01736">
    <property type="entry name" value="PHPHTRNFRASE"/>
</dbReference>
<feature type="signal peptide" evidence="13">
    <location>
        <begin position="1"/>
        <end position="15"/>
    </location>
</feature>
<protein>
    <recommendedName>
        <fullName evidence="7">Phosphocarrier protein HPr</fullName>
        <ecNumber evidence="6">2.7.1.121</ecNumber>
    </recommendedName>
</protein>
<dbReference type="InterPro" id="IPR036618">
    <property type="entry name" value="PtsI_HPr-bd_sf"/>
</dbReference>
<keyword evidence="13" id="KW-0732">Signal</keyword>
<evidence type="ECO:0000256" key="1">
    <source>
        <dbReference type="ARBA" id="ARBA00001113"/>
    </source>
</evidence>
<dbReference type="GO" id="GO:0016020">
    <property type="term" value="C:membrane"/>
    <property type="evidence" value="ECO:0007669"/>
    <property type="project" value="InterPro"/>
</dbReference>
<evidence type="ECO:0000256" key="7">
    <source>
        <dbReference type="ARBA" id="ARBA00020422"/>
    </source>
</evidence>
<dbReference type="InterPro" id="IPR001020">
    <property type="entry name" value="PTS_HPr_His_P_site"/>
</dbReference>
<evidence type="ECO:0000256" key="2">
    <source>
        <dbReference type="ARBA" id="ARBA00001946"/>
    </source>
</evidence>
<dbReference type="SUPFAM" id="SSF53062">
    <property type="entry name" value="PTS system fructose IIA component-like"/>
    <property type="match status" value="1"/>
</dbReference>
<dbReference type="Gene3D" id="1.10.274.10">
    <property type="entry name" value="PtsI, HPr-binding domain"/>
    <property type="match status" value="1"/>
</dbReference>
<dbReference type="InterPro" id="IPR036662">
    <property type="entry name" value="PTS_EIIA_man-typ_sf"/>
</dbReference>
<dbReference type="InterPro" id="IPR008731">
    <property type="entry name" value="PTS_EIN"/>
</dbReference>
<dbReference type="InterPro" id="IPR036637">
    <property type="entry name" value="Phosphohistidine_dom_sf"/>
</dbReference>
<dbReference type="SUPFAM" id="SSF47831">
    <property type="entry name" value="Enzyme I of the PEP:sugar phosphotransferase system HPr-binding (sub)domain"/>
    <property type="match status" value="1"/>
</dbReference>
<evidence type="ECO:0000256" key="11">
    <source>
        <dbReference type="ARBA" id="ARBA00022842"/>
    </source>
</evidence>
<comment type="function">
    <text evidence="4">General (non sugar-specific) component of the phosphoenolpyruvate-dependent sugar phosphotransferase system (sugar PTS). This major carbohydrate active-transport system catalyzes the phosphorylation of incoming sugar substrates concomitantly with their translocation across the cell membrane. The phosphoryl group from phosphoenolpyruvate (PEP) is transferred to the phosphoryl carrier protein HPr by enzyme I. Phospho-HPr then transfers it to the PTS EIIA domain.</text>
</comment>
<dbReference type="Gene3D" id="3.50.30.10">
    <property type="entry name" value="Phosphohistidine domain"/>
    <property type="match status" value="1"/>
</dbReference>
<comment type="subunit">
    <text evidence="12">Homodimer. The dihydroxyacetone kinase complex is composed of a homodimer of DhaM, a homodimer of DhaK and the subunit DhaL.</text>
</comment>
<dbReference type="InterPro" id="IPR012844">
    <property type="entry name" value="DhaM_N"/>
</dbReference>
<dbReference type="PROSITE" id="PS00369">
    <property type="entry name" value="PTS_HPR_HIS"/>
    <property type="match status" value="1"/>
</dbReference>
<evidence type="ECO:0000256" key="6">
    <source>
        <dbReference type="ARBA" id="ARBA00012095"/>
    </source>
</evidence>
<organism evidence="16">
    <name type="scientific">Nakamurella sp. A5-74</name>
    <dbReference type="NCBI Taxonomy" id="3158264"/>
    <lineage>
        <taxon>Bacteria</taxon>
        <taxon>Bacillati</taxon>
        <taxon>Actinomycetota</taxon>
        <taxon>Actinomycetes</taxon>
        <taxon>Nakamurellales</taxon>
        <taxon>Nakamurellaceae</taxon>
        <taxon>Nakamurella</taxon>
    </lineage>
</organism>
<dbReference type="CDD" id="cd00367">
    <property type="entry name" value="PTS-HPr_like"/>
    <property type="match status" value="1"/>
</dbReference>
<evidence type="ECO:0000256" key="3">
    <source>
        <dbReference type="ARBA" id="ARBA00002788"/>
    </source>
</evidence>
<feature type="domain" description="HPr" evidence="15">
    <location>
        <begin position="177"/>
        <end position="265"/>
    </location>
</feature>
<comment type="catalytic activity">
    <reaction evidence="1">
        <text>dihydroxyacetone + phosphoenolpyruvate = dihydroxyacetone phosphate + pyruvate</text>
        <dbReference type="Rhea" id="RHEA:18381"/>
        <dbReference type="ChEBI" id="CHEBI:15361"/>
        <dbReference type="ChEBI" id="CHEBI:16016"/>
        <dbReference type="ChEBI" id="CHEBI:57642"/>
        <dbReference type="ChEBI" id="CHEBI:58702"/>
        <dbReference type="EC" id="2.7.1.121"/>
    </reaction>
</comment>
<evidence type="ECO:0000259" key="14">
    <source>
        <dbReference type="PROSITE" id="PS51096"/>
    </source>
</evidence>
<dbReference type="GO" id="GO:0046872">
    <property type="term" value="F:metal ion binding"/>
    <property type="evidence" value="ECO:0007669"/>
    <property type="project" value="UniProtKB-KW"/>
</dbReference>
<dbReference type="SUPFAM" id="SSF52009">
    <property type="entry name" value="Phosphohistidine domain"/>
    <property type="match status" value="1"/>
</dbReference>
<feature type="domain" description="PTS EIIA type-4" evidence="14">
    <location>
        <begin position="2"/>
        <end position="125"/>
    </location>
</feature>
<dbReference type="Pfam" id="PF02896">
    <property type="entry name" value="PEP-utilizers_C"/>
    <property type="match status" value="1"/>
</dbReference>
<dbReference type="InterPro" id="IPR015813">
    <property type="entry name" value="Pyrv/PenolPyrv_kinase-like_dom"/>
</dbReference>
<feature type="chain" id="PRO_5043773066" description="Phosphocarrier protein HPr" evidence="13">
    <location>
        <begin position="16"/>
        <end position="831"/>
    </location>
</feature>
<dbReference type="InterPro" id="IPR000032">
    <property type="entry name" value="HPr-like"/>
</dbReference>
<dbReference type="Gene3D" id="3.40.50.510">
    <property type="entry name" value="Phosphotransferase system, mannose-type IIA component"/>
    <property type="match status" value="1"/>
</dbReference>
<dbReference type="AlphaFoldDB" id="A0AAU8DT93"/>
<sequence>MTVALVLVSHSAALARGVAELAAQMAPSVTILAAGGGDDGGLGTSFELISDALQRADNPDGTVVLYDLGSAVLTTETAVEFLDPQDADRITVIDAPLVEGTIAAAVTAEGAGDRAAVAASARSAIGSFGAGPDGAAAVEQVAAGDEGAGEEVAGGSSVPSGGFGADQDDADIPAGIPDSADVEVVNPLGLHARPAAELARSLAGTSATVRIGRPGGPAVDLRSVLGVVGLAVRGGDDVRINVWGPDAILVLGRLVKLVRGGFGEIAHHRAATVVTRPEPSARMVDGVVTATAGSPGRAIGPLARLDALPETLPATADPAPRTGRDRDIEEHRLDSAIAAAAKTLAGQGEFGQAHAALVADPKLRALTEQKLERGAPAAWWDTVVQISRELEASDDELIASRGIDLREAGVAVLGELGVHLDRIPDDLRGAVVLAGELGPAEIPELVGRGAVAAVLATGSTTAHAVIVARGLGLPMVIRSGDVLQSVATGTTLVVDGDTGTVLVDPPREQREEIVSSIAEQAAVAERLRGEARRPVVLAGGREVLVAANVGSVADAIAAVDNGADGIGLLRTELLVLDRDEYPDEDLQTANLVEILHPMGDRPVVIRALDVGGDKPLATLDVDARRNGFLGVRGLRFLLENPEILRTQLRAICRASFGHHVSVMAPMVTVPHEAKQWREAVASAVDSLRADRLEFAVPEQVGIMVEVPAAALAADGFAGLVDFFSVGSNDLTSYTMAADRTEPGVADLLDPGSIAIRRLLEQLCAAAAAAHIPVAVCGEMAGMDAFAVDLVRLGVGELSMAPARIPQIKALLRETLGGPAGVAAGEAPDAEE</sequence>
<keyword evidence="10 16" id="KW-0418">Kinase</keyword>
<accession>A0AAU8DT93</accession>
<comment type="similarity">
    <text evidence="5">Belongs to the PEP-utilizing enzyme family.</text>
</comment>
<evidence type="ECO:0000256" key="12">
    <source>
        <dbReference type="ARBA" id="ARBA00046577"/>
    </source>
</evidence>
<dbReference type="InterPro" id="IPR050499">
    <property type="entry name" value="PEP-utilizing_PTS_enzyme"/>
</dbReference>
<evidence type="ECO:0000256" key="5">
    <source>
        <dbReference type="ARBA" id="ARBA00007837"/>
    </source>
</evidence>
<dbReference type="PROSITE" id="PS51350">
    <property type="entry name" value="PTS_HPR_DOM"/>
    <property type="match status" value="1"/>
</dbReference>
<dbReference type="SUPFAM" id="SSF55594">
    <property type="entry name" value="HPr-like"/>
    <property type="match status" value="1"/>
</dbReference>
<dbReference type="Pfam" id="PF00381">
    <property type="entry name" value="PTS-HPr"/>
    <property type="match status" value="1"/>
</dbReference>
<evidence type="ECO:0000259" key="15">
    <source>
        <dbReference type="PROSITE" id="PS51350"/>
    </source>
</evidence>
<dbReference type="InterPro" id="IPR000121">
    <property type="entry name" value="PEP_util_C"/>
</dbReference>
<dbReference type="EMBL" id="CP159218">
    <property type="protein sequence ID" value="XCG65192.1"/>
    <property type="molecule type" value="Genomic_DNA"/>
</dbReference>
<keyword evidence="11" id="KW-0460">Magnesium</keyword>
<proteinExistence type="inferred from homology"/>
<dbReference type="Gene3D" id="3.30.1340.10">
    <property type="entry name" value="HPr-like"/>
    <property type="match status" value="1"/>
</dbReference>
<dbReference type="GO" id="GO:0047324">
    <property type="term" value="F:phosphoenolpyruvate-glycerone phosphotransferase activity"/>
    <property type="evidence" value="ECO:0007669"/>
    <property type="project" value="UniProtKB-EC"/>
</dbReference>
<dbReference type="Pfam" id="PF03610">
    <property type="entry name" value="EIIA-man"/>
    <property type="match status" value="1"/>
</dbReference>
<dbReference type="NCBIfam" id="TIGR02364">
    <property type="entry name" value="dha_pts"/>
    <property type="match status" value="1"/>
</dbReference>
<dbReference type="PANTHER" id="PTHR46244:SF6">
    <property type="entry name" value="PHOSPHOENOLPYRUVATE-PROTEIN PHOSPHOTRANSFERASE"/>
    <property type="match status" value="1"/>
</dbReference>
<dbReference type="PRINTS" id="PR00107">
    <property type="entry name" value="PHOSPHOCPHPR"/>
</dbReference>
<dbReference type="InterPro" id="IPR035895">
    <property type="entry name" value="HPr-like_sf"/>
</dbReference>
<dbReference type="Pfam" id="PF00391">
    <property type="entry name" value="PEP-utilizers"/>
    <property type="match status" value="1"/>
</dbReference>
<dbReference type="NCBIfam" id="TIGR01003">
    <property type="entry name" value="PTS_HPr_family"/>
    <property type="match status" value="1"/>
</dbReference>
<dbReference type="InterPro" id="IPR040442">
    <property type="entry name" value="Pyrv_kinase-like_dom_sf"/>
</dbReference>
<comment type="cofactor">
    <cofactor evidence="2">
        <name>Mg(2+)</name>
        <dbReference type="ChEBI" id="CHEBI:18420"/>
    </cofactor>
</comment>
<dbReference type="SUPFAM" id="SSF51621">
    <property type="entry name" value="Phosphoenolpyruvate/pyruvate domain"/>
    <property type="match status" value="1"/>
</dbReference>
<evidence type="ECO:0000256" key="9">
    <source>
        <dbReference type="ARBA" id="ARBA00022723"/>
    </source>
</evidence>
<evidence type="ECO:0000256" key="13">
    <source>
        <dbReference type="SAM" id="SignalP"/>
    </source>
</evidence>
<dbReference type="RefSeq" id="WP_353650802.1">
    <property type="nucleotide sequence ID" value="NZ_CP159218.1"/>
</dbReference>
<dbReference type="InterPro" id="IPR008279">
    <property type="entry name" value="PEP-util_enz_mobile_dom"/>
</dbReference>
<name>A0AAU8DT93_9ACTN</name>
<dbReference type="PROSITE" id="PS51096">
    <property type="entry name" value="PTS_EIIA_TYPE_4"/>
    <property type="match status" value="1"/>
</dbReference>
<dbReference type="InterPro" id="IPR004701">
    <property type="entry name" value="PTS_EIIA_man-typ"/>
</dbReference>
<evidence type="ECO:0000313" key="16">
    <source>
        <dbReference type="EMBL" id="XCG65192.1"/>
    </source>
</evidence>
<keyword evidence="8 16" id="KW-0808">Transferase</keyword>
<evidence type="ECO:0000256" key="4">
    <source>
        <dbReference type="ARBA" id="ARBA00003681"/>
    </source>
</evidence>
<comment type="function">
    <text evidence="3">Component of the dihydroxyacetone kinase complex, which is responsible for the phosphoenolpyruvate (PEP)-dependent phosphorylation of dihydroxyacetone. DhaM serves as the phosphoryl donor. Is phosphorylated by phosphoenolpyruvate in an EI- and HPr-dependent reaction, and a phosphorelay system on histidine residues finally leads to phosphoryl transfer to DhaL and dihydroxyacetone.</text>
</comment>
<dbReference type="EC" id="2.7.1.121" evidence="6"/>